<dbReference type="SUPFAM" id="SSF56281">
    <property type="entry name" value="Metallo-hydrolase/oxidoreductase"/>
    <property type="match status" value="1"/>
</dbReference>
<proteinExistence type="inferred from homology"/>
<dbReference type="InterPro" id="IPR036866">
    <property type="entry name" value="RibonucZ/Hydroxyglut_hydro"/>
</dbReference>
<evidence type="ECO:0000256" key="4">
    <source>
        <dbReference type="ARBA" id="ARBA00033751"/>
    </source>
</evidence>
<dbReference type="GO" id="GO:0046872">
    <property type="term" value="F:metal ion binding"/>
    <property type="evidence" value="ECO:0007669"/>
    <property type="project" value="UniProtKB-KW"/>
</dbReference>
<keyword evidence="3" id="KW-0862">Zinc</keyword>
<gene>
    <name evidence="7" type="ORF">B7P34_00100</name>
</gene>
<keyword evidence="8" id="KW-1185">Reference proteome</keyword>
<keyword evidence="1" id="KW-0479">Metal-binding</keyword>
<sequence>MPEFPSQAEPVEAEPSVAEANRRIVSTIPPNSEDFEDARRGLIALPEIPAIPARHKGDRIVWNFVSYDFLSEGSTDEAPPSVNASLWRQGLLTAQAGLFQVTAYEHGAIYQVRGYDLSNMTIVEGESGILVIDPLACYETAQWALKLYRDATGSRRPIVGILYTHSHVDHFGGVRGLFHDKGGVVDPDIPIIAPDGFLEHAVSENVYAGPAMARRSEYMYAAKLDKSPYGQVGAGLGLTISTGEVTLVPPNVNVGGSGTAPVPRDQWSAKDVIPWRPGLHRQLVDGIRMIIQLTPGTEAPAEMNIYFPQARALCAAENATHTLHNILTLRGAQVRDAHAWSKYLTETIQTFGEHTDVEFASHHWPRWGKEKIVEFLSVQRDVYGYLNDQTLRLINAGKTGIEIAEELDLPESLAGHWYTRGYYGSLSHDLKAVYQRYMGWFDGNPAHLWNLPPSKAGVQYVAAMGGVEAVVTTAQQAYDQGEYRWAVELLNHVIFGHPDDSEAAKKLQHKALTQLGYGSENGTWRNFYLTGAHELAHGVEKPYNQEPGDLILSTTLEQYFSTLARALDGPKAAAEQGEPIVLQWVIEGAEEETCTTTLRNGVLVYVPGRDRFAGAGFSNAGGPGTPLRLSVIKLTRDVLNGLMYGADGDYRTAFDNAVRDGLVQIIEGKQEYADTVFGYLTRPDTTFPIVAPAVPR</sequence>
<dbReference type="InterPro" id="IPR001279">
    <property type="entry name" value="Metallo-B-lactamas"/>
</dbReference>
<dbReference type="SUPFAM" id="SSF55718">
    <property type="entry name" value="SCP-like"/>
    <property type="match status" value="1"/>
</dbReference>
<dbReference type="Pfam" id="PF14863">
    <property type="entry name" value="Alkyl_sulf_dimr"/>
    <property type="match status" value="1"/>
</dbReference>
<dbReference type="InterPro" id="IPR029229">
    <property type="entry name" value="Alkyl_sulf_C"/>
</dbReference>
<dbReference type="OrthoDB" id="5240502at2"/>
<evidence type="ECO:0000256" key="1">
    <source>
        <dbReference type="ARBA" id="ARBA00022723"/>
    </source>
</evidence>
<dbReference type="GO" id="GO:0046983">
    <property type="term" value="F:protein dimerization activity"/>
    <property type="evidence" value="ECO:0007669"/>
    <property type="project" value="InterPro"/>
</dbReference>
<evidence type="ECO:0000256" key="3">
    <source>
        <dbReference type="ARBA" id="ARBA00022833"/>
    </source>
</evidence>
<evidence type="ECO:0000313" key="8">
    <source>
        <dbReference type="Proteomes" id="UP000242427"/>
    </source>
</evidence>
<dbReference type="Gene3D" id="3.30.1050.10">
    <property type="entry name" value="SCP2 sterol-binding domain"/>
    <property type="match status" value="1"/>
</dbReference>
<dbReference type="GO" id="GO:0018909">
    <property type="term" value="P:dodecyl sulfate metabolic process"/>
    <property type="evidence" value="ECO:0007669"/>
    <property type="project" value="InterPro"/>
</dbReference>
<dbReference type="RefSeq" id="WP_106673666.1">
    <property type="nucleotide sequence ID" value="NZ_PXWG01000001.1"/>
</dbReference>
<dbReference type="PANTHER" id="PTHR43223:SF1">
    <property type="entry name" value="ALKYL_ARYL-SULFATASE BDS1"/>
    <property type="match status" value="1"/>
</dbReference>
<name>A0A9X7JVF6_9ACTN</name>
<dbReference type="InterPro" id="IPR036527">
    <property type="entry name" value="SCP2_sterol-bd_dom_sf"/>
</dbReference>
<organism evidence="7 8">
    <name type="scientific">Streptosporangium nondiastaticum</name>
    <dbReference type="NCBI Taxonomy" id="35764"/>
    <lineage>
        <taxon>Bacteria</taxon>
        <taxon>Bacillati</taxon>
        <taxon>Actinomycetota</taxon>
        <taxon>Actinomycetes</taxon>
        <taxon>Streptosporangiales</taxon>
        <taxon>Streptosporangiaceae</taxon>
        <taxon>Streptosporangium</taxon>
    </lineage>
</organism>
<dbReference type="PANTHER" id="PTHR43223">
    <property type="entry name" value="ALKYL/ARYL-SULFATASE"/>
    <property type="match status" value="1"/>
</dbReference>
<evidence type="ECO:0000259" key="6">
    <source>
        <dbReference type="SMART" id="SM00849"/>
    </source>
</evidence>
<accession>A0A9X7JVF6</accession>
<comment type="caution">
    <text evidence="7">The sequence shown here is derived from an EMBL/GenBank/DDBJ whole genome shotgun (WGS) entry which is preliminary data.</text>
</comment>
<comment type="similarity">
    <text evidence="4">Belongs to the metallo-beta-lactamase superfamily. Type III sulfatase family.</text>
</comment>
<dbReference type="GO" id="GO:0018741">
    <property type="term" value="F:linear primary-alkylsulfatase activity"/>
    <property type="evidence" value="ECO:0007669"/>
    <property type="project" value="InterPro"/>
</dbReference>
<evidence type="ECO:0000256" key="2">
    <source>
        <dbReference type="ARBA" id="ARBA00022801"/>
    </source>
</evidence>
<dbReference type="InterPro" id="IPR044097">
    <property type="entry name" value="Bds1/SdsA1_MBL-fold"/>
</dbReference>
<dbReference type="Pfam" id="PF14864">
    <property type="entry name" value="Alkyl_sulf_C"/>
    <property type="match status" value="1"/>
</dbReference>
<feature type="region of interest" description="Disordered" evidence="5">
    <location>
        <begin position="1"/>
        <end position="22"/>
    </location>
</feature>
<reference evidence="7 8" key="1">
    <citation type="submission" date="2018-03" db="EMBL/GenBank/DDBJ databases">
        <title>Chitinolytic properties of Streptosporangium nondiastaticum TBG75A20.</title>
        <authorList>
            <person name="Gayathri V."/>
            <person name="Shiburaj S."/>
        </authorList>
    </citation>
    <scope>NUCLEOTIDE SEQUENCE [LARGE SCALE GENOMIC DNA]</scope>
    <source>
        <strain evidence="7 8">TBG75A20</strain>
    </source>
</reference>
<keyword evidence="2" id="KW-0378">Hydrolase</keyword>
<dbReference type="Proteomes" id="UP000242427">
    <property type="component" value="Unassembled WGS sequence"/>
</dbReference>
<evidence type="ECO:0000313" key="7">
    <source>
        <dbReference type="EMBL" id="PSJ30471.1"/>
    </source>
</evidence>
<feature type="compositionally biased region" description="Low complexity" evidence="5">
    <location>
        <begin position="8"/>
        <end position="19"/>
    </location>
</feature>
<dbReference type="InterPro" id="IPR029228">
    <property type="entry name" value="Alkyl_sulf_dimr"/>
</dbReference>
<dbReference type="EMBL" id="PXWG01000001">
    <property type="protein sequence ID" value="PSJ30471.1"/>
    <property type="molecule type" value="Genomic_DNA"/>
</dbReference>
<dbReference type="Gene3D" id="3.60.15.30">
    <property type="entry name" value="Metallo-beta-lactamase domain"/>
    <property type="match status" value="1"/>
</dbReference>
<dbReference type="CDD" id="cd07710">
    <property type="entry name" value="arylsulfatase_Sdsa1-like_MBL-fold"/>
    <property type="match status" value="1"/>
</dbReference>
<dbReference type="Pfam" id="PF00753">
    <property type="entry name" value="Lactamase_B"/>
    <property type="match status" value="1"/>
</dbReference>
<dbReference type="Gene3D" id="1.25.40.880">
    <property type="entry name" value="Alkyl sulfatase, dimerisation domain"/>
    <property type="match status" value="1"/>
</dbReference>
<dbReference type="InterPro" id="IPR038536">
    <property type="entry name" value="Alkyl/aryl-sulf_dimr_sf"/>
</dbReference>
<dbReference type="InterPro" id="IPR052195">
    <property type="entry name" value="Bact_Alkyl/Aryl-Sulfatase"/>
</dbReference>
<dbReference type="SMART" id="SM00849">
    <property type="entry name" value="Lactamase_B"/>
    <property type="match status" value="1"/>
</dbReference>
<evidence type="ECO:0000256" key="5">
    <source>
        <dbReference type="SAM" id="MobiDB-lite"/>
    </source>
</evidence>
<dbReference type="AlphaFoldDB" id="A0A9X7JVF6"/>
<feature type="domain" description="Metallo-beta-lactamase" evidence="6">
    <location>
        <begin position="117"/>
        <end position="363"/>
    </location>
</feature>
<protein>
    <submittedName>
        <fullName evidence="7">Alkyl/aryl-sulfatase</fullName>
    </submittedName>
</protein>